<dbReference type="EMBL" id="CM008967">
    <property type="protein sequence ID" value="PNW82995.1"/>
    <property type="molecule type" value="Genomic_DNA"/>
</dbReference>
<dbReference type="GeneID" id="66053873"/>
<keyword evidence="3" id="KW-1185">Reference proteome</keyword>
<accession>A0A2K3DR21</accession>
<protein>
    <submittedName>
        <fullName evidence="2">Uncharacterized protein</fullName>
    </submittedName>
</protein>
<feature type="compositionally biased region" description="Low complexity" evidence="1">
    <location>
        <begin position="44"/>
        <end position="54"/>
    </location>
</feature>
<dbReference type="AlphaFoldDB" id="A0A2K3DR21"/>
<reference evidence="2 3" key="1">
    <citation type="journal article" date="2007" name="Science">
        <title>The Chlamydomonas genome reveals the evolution of key animal and plant functions.</title>
        <authorList>
            <person name="Merchant S.S."/>
            <person name="Prochnik S.E."/>
            <person name="Vallon O."/>
            <person name="Harris E.H."/>
            <person name="Karpowicz S.J."/>
            <person name="Witman G.B."/>
            <person name="Terry A."/>
            <person name="Salamov A."/>
            <person name="Fritz-Laylin L.K."/>
            <person name="Marechal-Drouard L."/>
            <person name="Marshall W.F."/>
            <person name="Qu L.H."/>
            <person name="Nelson D.R."/>
            <person name="Sanderfoot A.A."/>
            <person name="Spalding M.H."/>
            <person name="Kapitonov V.V."/>
            <person name="Ren Q."/>
            <person name="Ferris P."/>
            <person name="Lindquist E."/>
            <person name="Shapiro H."/>
            <person name="Lucas S.M."/>
            <person name="Grimwood J."/>
            <person name="Schmutz J."/>
            <person name="Cardol P."/>
            <person name="Cerutti H."/>
            <person name="Chanfreau G."/>
            <person name="Chen C.L."/>
            <person name="Cognat V."/>
            <person name="Croft M.T."/>
            <person name="Dent R."/>
            <person name="Dutcher S."/>
            <person name="Fernandez E."/>
            <person name="Fukuzawa H."/>
            <person name="Gonzalez-Ballester D."/>
            <person name="Gonzalez-Halphen D."/>
            <person name="Hallmann A."/>
            <person name="Hanikenne M."/>
            <person name="Hippler M."/>
            <person name="Inwood W."/>
            <person name="Jabbari K."/>
            <person name="Kalanon M."/>
            <person name="Kuras R."/>
            <person name="Lefebvre P.A."/>
            <person name="Lemaire S.D."/>
            <person name="Lobanov A.V."/>
            <person name="Lohr M."/>
            <person name="Manuell A."/>
            <person name="Meier I."/>
            <person name="Mets L."/>
            <person name="Mittag M."/>
            <person name="Mittelmeier T."/>
            <person name="Moroney J.V."/>
            <person name="Moseley J."/>
            <person name="Napoli C."/>
            <person name="Nedelcu A.M."/>
            <person name="Niyogi K."/>
            <person name="Novoselov S.V."/>
            <person name="Paulsen I.T."/>
            <person name="Pazour G."/>
            <person name="Purton S."/>
            <person name="Ral J.P."/>
            <person name="Riano-Pachon D.M."/>
            <person name="Riekhof W."/>
            <person name="Rymarquis L."/>
            <person name="Schroda M."/>
            <person name="Stern D."/>
            <person name="Umen J."/>
            <person name="Willows R."/>
            <person name="Wilson N."/>
            <person name="Zimmer S.L."/>
            <person name="Allmer J."/>
            <person name="Balk J."/>
            <person name="Bisova K."/>
            <person name="Chen C.J."/>
            <person name="Elias M."/>
            <person name="Gendler K."/>
            <person name="Hauser C."/>
            <person name="Lamb M.R."/>
            <person name="Ledford H."/>
            <person name="Long J.C."/>
            <person name="Minagawa J."/>
            <person name="Page M.D."/>
            <person name="Pan J."/>
            <person name="Pootakham W."/>
            <person name="Roje S."/>
            <person name="Rose A."/>
            <person name="Stahlberg E."/>
            <person name="Terauchi A.M."/>
            <person name="Yang P."/>
            <person name="Ball S."/>
            <person name="Bowler C."/>
            <person name="Dieckmann C.L."/>
            <person name="Gladyshev V.N."/>
            <person name="Green P."/>
            <person name="Jorgensen R."/>
            <person name="Mayfield S."/>
            <person name="Mueller-Roeber B."/>
            <person name="Rajamani S."/>
            <person name="Sayre R.T."/>
            <person name="Brokstein P."/>
            <person name="Dubchak I."/>
            <person name="Goodstein D."/>
            <person name="Hornick L."/>
            <person name="Huang Y.W."/>
            <person name="Jhaveri J."/>
            <person name="Luo Y."/>
            <person name="Martinez D."/>
            <person name="Ngau W.C."/>
            <person name="Otillar B."/>
            <person name="Poliakov A."/>
            <person name="Porter A."/>
            <person name="Szajkowski L."/>
            <person name="Werner G."/>
            <person name="Zhou K."/>
            <person name="Grigoriev I.V."/>
            <person name="Rokhsar D.S."/>
            <person name="Grossman A.R."/>
        </authorList>
    </citation>
    <scope>NUCLEOTIDE SEQUENCE [LARGE SCALE GENOMIC DNA]</scope>
    <source>
        <strain evidence="3">CC-503</strain>
    </source>
</reference>
<dbReference type="Gramene" id="PNW82995">
    <property type="protein sequence ID" value="PNW82995"/>
    <property type="gene ID" value="CHLRE_06g302389v5"/>
</dbReference>
<dbReference type="RefSeq" id="XP_042924343.1">
    <property type="nucleotide sequence ID" value="XM_043063637.1"/>
</dbReference>
<feature type="region of interest" description="Disordered" evidence="1">
    <location>
        <begin position="26"/>
        <end position="86"/>
    </location>
</feature>
<gene>
    <name evidence="2" type="ORF">CHLRE_06g302389v5</name>
</gene>
<organism evidence="2 3">
    <name type="scientific">Chlamydomonas reinhardtii</name>
    <name type="common">Chlamydomonas smithii</name>
    <dbReference type="NCBI Taxonomy" id="3055"/>
    <lineage>
        <taxon>Eukaryota</taxon>
        <taxon>Viridiplantae</taxon>
        <taxon>Chlorophyta</taxon>
        <taxon>core chlorophytes</taxon>
        <taxon>Chlorophyceae</taxon>
        <taxon>CS clade</taxon>
        <taxon>Chlamydomonadales</taxon>
        <taxon>Chlamydomonadaceae</taxon>
        <taxon>Chlamydomonas</taxon>
    </lineage>
</organism>
<sequence>MGKGRDVNSATNIRHALVEMLLGNVRPASLQPGGGGGGGGGGPAAAQQHTATAARVRMLVRSGGDGNGHVEEESAASPKTWRKRAG</sequence>
<dbReference type="Proteomes" id="UP000006906">
    <property type="component" value="Chromosome 6"/>
</dbReference>
<evidence type="ECO:0000313" key="3">
    <source>
        <dbReference type="Proteomes" id="UP000006906"/>
    </source>
</evidence>
<evidence type="ECO:0000313" key="2">
    <source>
        <dbReference type="EMBL" id="PNW82995.1"/>
    </source>
</evidence>
<evidence type="ECO:0000256" key="1">
    <source>
        <dbReference type="SAM" id="MobiDB-lite"/>
    </source>
</evidence>
<name>A0A2K3DR21_CHLRE</name>
<dbReference type="InParanoid" id="A0A2K3DR21"/>
<proteinExistence type="predicted"/>
<dbReference type="KEGG" id="cre:CHLRE_06g302389v5"/>
<feature type="compositionally biased region" description="Gly residues" evidence="1">
    <location>
        <begin position="32"/>
        <end position="43"/>
    </location>
</feature>